<dbReference type="AlphaFoldDB" id="A0A8J2PZ39"/>
<keyword evidence="1" id="KW-0812">Transmembrane</keyword>
<dbReference type="EMBL" id="CAJVCH010571772">
    <property type="protein sequence ID" value="CAG7838484.1"/>
    <property type="molecule type" value="Genomic_DNA"/>
</dbReference>
<feature type="transmembrane region" description="Helical" evidence="1">
    <location>
        <begin position="347"/>
        <end position="365"/>
    </location>
</feature>
<keyword evidence="1" id="KW-1133">Transmembrane helix</keyword>
<proteinExistence type="predicted"/>
<name>A0A8J2PZ39_9HEXA</name>
<evidence type="ECO:0000256" key="1">
    <source>
        <dbReference type="SAM" id="Phobius"/>
    </source>
</evidence>
<keyword evidence="4" id="KW-1185">Reference proteome</keyword>
<accession>A0A8J2PZ39</accession>
<evidence type="ECO:0000313" key="4">
    <source>
        <dbReference type="Proteomes" id="UP000708208"/>
    </source>
</evidence>
<feature type="transmembrane region" description="Helical" evidence="1">
    <location>
        <begin position="595"/>
        <end position="619"/>
    </location>
</feature>
<feature type="chain" id="PRO_5035283975" evidence="2">
    <location>
        <begin position="24"/>
        <end position="637"/>
    </location>
</feature>
<organism evidence="3 4">
    <name type="scientific">Allacma fusca</name>
    <dbReference type="NCBI Taxonomy" id="39272"/>
    <lineage>
        <taxon>Eukaryota</taxon>
        <taxon>Metazoa</taxon>
        <taxon>Ecdysozoa</taxon>
        <taxon>Arthropoda</taxon>
        <taxon>Hexapoda</taxon>
        <taxon>Collembola</taxon>
        <taxon>Symphypleona</taxon>
        <taxon>Sminthuridae</taxon>
        <taxon>Allacma</taxon>
    </lineage>
</organism>
<reference evidence="3" key="1">
    <citation type="submission" date="2021-06" db="EMBL/GenBank/DDBJ databases">
        <authorList>
            <person name="Hodson N. C."/>
            <person name="Mongue J. A."/>
            <person name="Jaron S. K."/>
        </authorList>
    </citation>
    <scope>NUCLEOTIDE SEQUENCE</scope>
</reference>
<evidence type="ECO:0000313" key="3">
    <source>
        <dbReference type="EMBL" id="CAG7838484.1"/>
    </source>
</evidence>
<protein>
    <submittedName>
        <fullName evidence="3">Uncharacterized protein</fullName>
    </submittedName>
</protein>
<sequence>MKVNAYILLVTSTVLAAMERSESEDIDTKMDNLVKAISRCHITLRTETGSKIAQVFFDSSQTLFIPLNIVSYTNIIITKITTMNQVRCRTIVVVASATERMMSVMAPFVYSIDVMAAKPHLDIFVLLKTSQHYFSKEIPPCKLPLNYLVITYEEGSTVSASFSIEVLSQNCGTTSKFCLFPTPMKNLAENNIRSVIQDMRTDFQDSLLIAILDPSCQQVGQILREKHNFSITLDYSTASPCNFFRGLIPHLISSNHFIITNTFQVLDEFRSWQIVYSLESSEISDTVQNFISPFSFCVWIVVTCFIGLACVIFKLSFKTVSFLKALEMSTYPFIGVDPMRLRKLRSILYVAYLFTTFLLKTFYLCRSRSSLVAPASCISHKSFQQLRNENYNFSSHSMQKAVLKFYMNFFRELRVAESTIQTNMILIDKLETLPEPITAELHRQYKGGKHQAVLSSTEESVNFNLKIFPKLFDKNYFLSKEKFFSMAFVWWFANPSSDVLARTTKFLQSAGISSFHKGIVEAGIKQFRYNELKTLYLNQPEAAKFDCKSINTFLQNVKYFQPLSMEMHSFKGAISLCLFGNTSALILLLMENLHYFGVIHAMAAHIKALAGIGIAVHIFNANRSQRMKTQKLNPLRA</sequence>
<dbReference type="Proteomes" id="UP000708208">
    <property type="component" value="Unassembled WGS sequence"/>
</dbReference>
<keyword evidence="2" id="KW-0732">Signal</keyword>
<gene>
    <name evidence="3" type="ORF">AFUS01_LOCUS47453</name>
</gene>
<comment type="caution">
    <text evidence="3">The sequence shown here is derived from an EMBL/GenBank/DDBJ whole genome shotgun (WGS) entry which is preliminary data.</text>
</comment>
<feature type="signal peptide" evidence="2">
    <location>
        <begin position="1"/>
        <end position="23"/>
    </location>
</feature>
<keyword evidence="1" id="KW-0472">Membrane</keyword>
<evidence type="ECO:0000256" key="2">
    <source>
        <dbReference type="SAM" id="SignalP"/>
    </source>
</evidence>
<feature type="transmembrane region" description="Helical" evidence="1">
    <location>
        <begin position="290"/>
        <end position="313"/>
    </location>
</feature>